<organism evidence="1 2">
    <name type="scientific">Streptomyces poonensis</name>
    <dbReference type="NCBI Taxonomy" id="68255"/>
    <lineage>
        <taxon>Bacteria</taxon>
        <taxon>Bacillati</taxon>
        <taxon>Actinomycetota</taxon>
        <taxon>Actinomycetes</taxon>
        <taxon>Kitasatosporales</taxon>
        <taxon>Streptomycetaceae</taxon>
        <taxon>Streptomyces</taxon>
    </lineage>
</organism>
<gene>
    <name evidence="1" type="ORF">GCM10010365_75030</name>
</gene>
<dbReference type="Proteomes" id="UP000622166">
    <property type="component" value="Unassembled WGS sequence"/>
</dbReference>
<evidence type="ECO:0000313" key="2">
    <source>
        <dbReference type="Proteomes" id="UP000622166"/>
    </source>
</evidence>
<proteinExistence type="predicted"/>
<dbReference type="AlphaFoldDB" id="A0A918QEK4"/>
<dbReference type="RefSeq" id="WP_189867273.1">
    <property type="nucleotide sequence ID" value="NZ_BMVW01000030.1"/>
</dbReference>
<dbReference type="EMBL" id="BMVW01000030">
    <property type="protein sequence ID" value="GGZ43458.1"/>
    <property type="molecule type" value="Genomic_DNA"/>
</dbReference>
<reference evidence="1" key="2">
    <citation type="submission" date="2020-09" db="EMBL/GenBank/DDBJ databases">
        <authorList>
            <person name="Sun Q."/>
            <person name="Ohkuma M."/>
        </authorList>
    </citation>
    <scope>NUCLEOTIDE SEQUENCE</scope>
    <source>
        <strain evidence="1">JCM 4815</strain>
    </source>
</reference>
<reference evidence="1" key="1">
    <citation type="journal article" date="2014" name="Int. J. Syst. Evol. Microbiol.">
        <title>Complete genome sequence of Corynebacterium casei LMG S-19264T (=DSM 44701T), isolated from a smear-ripened cheese.</title>
        <authorList>
            <consortium name="US DOE Joint Genome Institute (JGI-PGF)"/>
            <person name="Walter F."/>
            <person name="Albersmeier A."/>
            <person name="Kalinowski J."/>
            <person name="Ruckert C."/>
        </authorList>
    </citation>
    <scope>NUCLEOTIDE SEQUENCE</scope>
    <source>
        <strain evidence="1">JCM 4815</strain>
    </source>
</reference>
<protein>
    <recommendedName>
        <fullName evidence="3">DUF1269 domain-containing protein</fullName>
    </recommendedName>
</protein>
<evidence type="ECO:0000313" key="1">
    <source>
        <dbReference type="EMBL" id="GGZ43458.1"/>
    </source>
</evidence>
<keyword evidence="2" id="KW-1185">Reference proteome</keyword>
<sequence>MVMVGPVQLLAVAFGPDAEFVGRITEELDILESNGQIRVLDLLFVQKKPDGTLFALHHQAMSMGDTVAALLGLPCEPLRGTKSASSSPVEGNASGLTVGEIRELTGALDPGTAAGFILLEHTWAKYLRKAILDTGGTPVAEGFLTAATLGPVAAHLAVAAERLGEPVAPPSRAGRPAACNSRRA</sequence>
<name>A0A918QEK4_9ACTN</name>
<comment type="caution">
    <text evidence="1">The sequence shown here is derived from an EMBL/GenBank/DDBJ whole genome shotgun (WGS) entry which is preliminary data.</text>
</comment>
<evidence type="ECO:0008006" key="3">
    <source>
        <dbReference type="Google" id="ProtNLM"/>
    </source>
</evidence>
<accession>A0A918QEK4</accession>